<gene>
    <name evidence="3" type="ORF">CANTEDRAFT_116710</name>
</gene>
<sequence>MSQLQSQMEGLPGYDILMGFWEDYAGEHLNTIDPYEDENGNKRRLPSSSSQQEQRMWKIVQKKAWAHDKCFLGSCGVGMDCGVGLAPLVVLFFPVLGPLIMYGVHARLIHVVTNEMKLPGSLVAKMEANIVVDLLITFPPVIGCFFGYLHSCSTRNAGLIYKYFLFLAEQREKNNVPLYVGRGAIGHGPETVQPAYAGTARQNNYQNPNSVSKKPMFGQRTYSSGQRGKPSAQISVDQHQQSGFL</sequence>
<dbReference type="OrthoDB" id="2103474at2759"/>
<dbReference type="PANTHER" id="PTHR35519:SF1">
    <property type="entry name" value="YALI0C06193P"/>
    <property type="match status" value="1"/>
</dbReference>
<dbReference type="Pfam" id="PF13430">
    <property type="entry name" value="DUF4112"/>
    <property type="match status" value="1"/>
</dbReference>
<feature type="region of interest" description="Disordered" evidence="1">
    <location>
        <begin position="201"/>
        <end position="245"/>
    </location>
</feature>
<evidence type="ECO:0000256" key="1">
    <source>
        <dbReference type="SAM" id="MobiDB-lite"/>
    </source>
</evidence>
<dbReference type="HOGENOM" id="CLU_084558_0_0_1"/>
<dbReference type="EMBL" id="GL996528">
    <property type="protein sequence ID" value="EGV60650.1"/>
    <property type="molecule type" value="Genomic_DNA"/>
</dbReference>
<dbReference type="AlphaFoldDB" id="G3BF64"/>
<reference evidence="3 4" key="1">
    <citation type="journal article" date="2011" name="Proc. Natl. Acad. Sci. U.S.A.">
        <title>Comparative genomics of xylose-fermenting fungi for enhanced biofuel production.</title>
        <authorList>
            <person name="Wohlbach D.J."/>
            <person name="Kuo A."/>
            <person name="Sato T.K."/>
            <person name="Potts K.M."/>
            <person name="Salamov A.A."/>
            <person name="LaButti K.M."/>
            <person name="Sun H."/>
            <person name="Clum A."/>
            <person name="Pangilinan J.L."/>
            <person name="Lindquist E.A."/>
            <person name="Lucas S."/>
            <person name="Lapidus A."/>
            <person name="Jin M."/>
            <person name="Gunawan C."/>
            <person name="Balan V."/>
            <person name="Dale B.E."/>
            <person name="Jeffries T.W."/>
            <person name="Zinkel R."/>
            <person name="Barry K.W."/>
            <person name="Grigoriev I.V."/>
            <person name="Gasch A.P."/>
        </authorList>
    </citation>
    <scope>NUCLEOTIDE SEQUENCE [LARGE SCALE GENOMIC DNA]</scope>
    <source>
        <strain evidence="4">ATCC 10573 / BCRC 21748 / CBS 615 / JCM 9827 / NBRC 10315 / NRRL Y-1498 / VKM Y-70</strain>
    </source>
</reference>
<protein>
    <submittedName>
        <fullName evidence="3">Uncharacterized protein</fullName>
    </submittedName>
</protein>
<keyword evidence="2" id="KW-0472">Membrane</keyword>
<proteinExistence type="predicted"/>
<keyword evidence="4" id="KW-1185">Reference proteome</keyword>
<evidence type="ECO:0000313" key="4">
    <source>
        <dbReference type="Proteomes" id="UP000000707"/>
    </source>
</evidence>
<feature type="compositionally biased region" description="Polar residues" evidence="1">
    <location>
        <begin position="220"/>
        <end position="245"/>
    </location>
</feature>
<keyword evidence="2" id="KW-0812">Transmembrane</keyword>
<keyword evidence="2" id="KW-1133">Transmembrane helix</keyword>
<dbReference type="PANTHER" id="PTHR35519">
    <property type="entry name" value="MEMBRANE PROTEINS"/>
    <property type="match status" value="1"/>
</dbReference>
<evidence type="ECO:0000256" key="2">
    <source>
        <dbReference type="SAM" id="Phobius"/>
    </source>
</evidence>
<evidence type="ECO:0000313" key="3">
    <source>
        <dbReference type="EMBL" id="EGV60650.1"/>
    </source>
</evidence>
<dbReference type="InterPro" id="IPR025187">
    <property type="entry name" value="DUF4112"/>
</dbReference>
<accession>G3BF64</accession>
<dbReference type="Proteomes" id="UP000000707">
    <property type="component" value="Unassembled WGS sequence"/>
</dbReference>
<feature type="transmembrane region" description="Helical" evidence="2">
    <location>
        <begin position="130"/>
        <end position="149"/>
    </location>
</feature>
<feature type="region of interest" description="Disordered" evidence="1">
    <location>
        <begin position="32"/>
        <end position="52"/>
    </location>
</feature>
<name>G3BF64_CANTC</name>
<feature type="compositionally biased region" description="Polar residues" evidence="1">
    <location>
        <begin position="201"/>
        <end position="212"/>
    </location>
</feature>
<dbReference type="eggNOG" id="ENOG502RXX6">
    <property type="taxonomic scope" value="Eukaryota"/>
</dbReference>
<organism evidence="4">
    <name type="scientific">Candida tenuis (strain ATCC 10573 / BCRC 21748 / CBS 615 / JCM 9827 / NBRC 10315 / NRRL Y-1498 / VKM Y-70)</name>
    <name type="common">Yeast</name>
    <name type="synonym">Yamadazyma tenuis</name>
    <dbReference type="NCBI Taxonomy" id="590646"/>
    <lineage>
        <taxon>Eukaryota</taxon>
        <taxon>Fungi</taxon>
        <taxon>Dikarya</taxon>
        <taxon>Ascomycota</taxon>
        <taxon>Saccharomycotina</taxon>
        <taxon>Pichiomycetes</taxon>
        <taxon>Debaryomycetaceae</taxon>
        <taxon>Yamadazyma</taxon>
    </lineage>
</organism>